<proteinExistence type="predicted"/>
<sequence>MAFRFDEDKYRWVPCTDEHEINAPIEELPYVLSFYYGGTDELIGSENGYVLCPYHWRLEEVEQRLSHGVRSVCGCEICGLSNHGTFDMSQGRPRPLYIPFRWRLFQRTPDGPLNVAADVAEVRYETKGVSLQWHNFALSVWAVRRRWECTRIRVDGKLQPWTACTAVYVPPVITELALDALARGIERSCGIRPSSLSRMYGASMITAYIERPFDPHIVYLKKFLAHAVEDFDETFPYEETNPYRILCECLEIHPSKSVRRAYTYTPYAITWYLLLRQMGMREVALMQPFLELEPECDIGEQRISEFYFEPKTRRVELCNSGNRLLWAALEEHAAWLCRQKGEKALADFLGENYVWKRMTQCRKDILLNFRRYGAQLTPEVKRLLLREGLTQYVRDAIAWEVEAITSEDEPRRILYKPETLCYQCCVNDYDFRLVHHTDELAPLGIALHNCLASYRSYVIEKSSIIVAVCKGERYVACIELDRRCHIMQARVLGLLYQRGRLMRCDVQRALYWLSWAADHGDGEAALAAERLQRAISSGSMERDLAILRGIQELRRRFPMKGGAA</sequence>
<keyword evidence="2" id="KW-1185">Reference proteome</keyword>
<comment type="caution">
    <text evidence="1">The sequence shown here is derived from an EMBL/GenBank/DDBJ whole genome shotgun (WGS) entry which is preliminary data.</text>
</comment>
<protein>
    <recommendedName>
        <fullName evidence="3">Sel1 repeat protein</fullName>
    </recommendedName>
</protein>
<name>A0ABV3X567_9FIRM</name>
<dbReference type="RefSeq" id="WP_368847056.1">
    <property type="nucleotide sequence ID" value="NZ_CP194411.1"/>
</dbReference>
<reference evidence="1 2" key="1">
    <citation type="submission" date="2023-04" db="EMBL/GenBank/DDBJ databases">
        <title>Genome Sequence of Selenomonas sputigena ATCC 33150.</title>
        <authorList>
            <person name="Miller D.P."/>
            <person name="Anvari S."/>
            <person name="Polson S.W."/>
            <person name="Macdonald M."/>
            <person name="Mcdowell J.V."/>
        </authorList>
    </citation>
    <scope>NUCLEOTIDE SEQUENCE [LARGE SCALE GENOMIC DNA]</scope>
    <source>
        <strain evidence="1 2">ATCC 33150</strain>
    </source>
</reference>
<accession>A0ABV3X567</accession>
<organism evidence="1 2">
    <name type="scientific">Selenomonas sputigena</name>
    <dbReference type="NCBI Taxonomy" id="69823"/>
    <lineage>
        <taxon>Bacteria</taxon>
        <taxon>Bacillati</taxon>
        <taxon>Bacillota</taxon>
        <taxon>Negativicutes</taxon>
        <taxon>Selenomonadales</taxon>
        <taxon>Selenomonadaceae</taxon>
        <taxon>Selenomonas</taxon>
    </lineage>
</organism>
<dbReference type="Proteomes" id="UP001559623">
    <property type="component" value="Unassembled WGS sequence"/>
</dbReference>
<evidence type="ECO:0000313" key="2">
    <source>
        <dbReference type="Proteomes" id="UP001559623"/>
    </source>
</evidence>
<evidence type="ECO:0000313" key="1">
    <source>
        <dbReference type="EMBL" id="MEX5285329.1"/>
    </source>
</evidence>
<gene>
    <name evidence="1" type="ORF">QCO44_06705</name>
</gene>
<evidence type="ECO:0008006" key="3">
    <source>
        <dbReference type="Google" id="ProtNLM"/>
    </source>
</evidence>
<dbReference type="EMBL" id="JARVLH010000003">
    <property type="protein sequence ID" value="MEX5285329.1"/>
    <property type="molecule type" value="Genomic_DNA"/>
</dbReference>